<evidence type="ECO:0000256" key="1">
    <source>
        <dbReference type="SAM" id="MobiDB-lite"/>
    </source>
</evidence>
<gene>
    <name evidence="2" type="ORF">M409DRAFT_27942</name>
</gene>
<evidence type="ECO:0000313" key="3">
    <source>
        <dbReference type="Proteomes" id="UP000799537"/>
    </source>
</evidence>
<evidence type="ECO:0008006" key="4">
    <source>
        <dbReference type="Google" id="ProtNLM"/>
    </source>
</evidence>
<accession>A0A6A6C358</accession>
<name>A0A6A6C358_ZASCE</name>
<organism evidence="2 3">
    <name type="scientific">Zasmidium cellare ATCC 36951</name>
    <dbReference type="NCBI Taxonomy" id="1080233"/>
    <lineage>
        <taxon>Eukaryota</taxon>
        <taxon>Fungi</taxon>
        <taxon>Dikarya</taxon>
        <taxon>Ascomycota</taxon>
        <taxon>Pezizomycotina</taxon>
        <taxon>Dothideomycetes</taxon>
        <taxon>Dothideomycetidae</taxon>
        <taxon>Mycosphaerellales</taxon>
        <taxon>Mycosphaerellaceae</taxon>
        <taxon>Zasmidium</taxon>
    </lineage>
</organism>
<dbReference type="RefSeq" id="XP_033662433.1">
    <property type="nucleotide sequence ID" value="XM_033808798.1"/>
</dbReference>
<dbReference type="OrthoDB" id="3649217at2759"/>
<feature type="compositionally biased region" description="Polar residues" evidence="1">
    <location>
        <begin position="1"/>
        <end position="32"/>
    </location>
</feature>
<proteinExistence type="predicted"/>
<evidence type="ECO:0000313" key="2">
    <source>
        <dbReference type="EMBL" id="KAF2161544.1"/>
    </source>
</evidence>
<sequence>MASPTQSGAQATSEPSSTHPPDASTSTTSEQGNGAGVDVAANKVFDTVELLEMILLGVPMMDLFVLQRTSNTFRDTMRGSKKLKQHMFLEQAPTKTAVENPVMESLYWQPDNFGNSWTLRGIACFKRSLKFHFEEMVLNEKGFYEPSKYAQAKEGGQSQTTGVSATDRHTPLHPFSPSHQEKFSFPSHITSVHSSPGNPIVHSFKMHSAALLSLLTLTLTTRTLADFTIGNCASYTPSNSSALPCSSIKCDYVAVPATVNICNINSTIRTHNDGGVCPGNDGNRSLDFCLAESTGSGCPGSFQMNTRDDCGDVVLANDGALPDDGYFYADLIDTSRNNIAVGRCVYETAPGGEVACSRGNTTRNCETFVKCYTGMYGTKEC</sequence>
<dbReference type="EMBL" id="ML993618">
    <property type="protein sequence ID" value="KAF2161544.1"/>
    <property type="molecule type" value="Genomic_DNA"/>
</dbReference>
<dbReference type="GeneID" id="54562070"/>
<dbReference type="Proteomes" id="UP000799537">
    <property type="component" value="Unassembled WGS sequence"/>
</dbReference>
<protein>
    <recommendedName>
        <fullName evidence="4">F-box domain-containing protein</fullName>
    </recommendedName>
</protein>
<dbReference type="AlphaFoldDB" id="A0A6A6C358"/>
<reference evidence="2" key="1">
    <citation type="journal article" date="2020" name="Stud. Mycol.">
        <title>101 Dothideomycetes genomes: a test case for predicting lifestyles and emergence of pathogens.</title>
        <authorList>
            <person name="Haridas S."/>
            <person name="Albert R."/>
            <person name="Binder M."/>
            <person name="Bloem J."/>
            <person name="Labutti K."/>
            <person name="Salamov A."/>
            <person name="Andreopoulos B."/>
            <person name="Baker S."/>
            <person name="Barry K."/>
            <person name="Bills G."/>
            <person name="Bluhm B."/>
            <person name="Cannon C."/>
            <person name="Castanera R."/>
            <person name="Culley D."/>
            <person name="Daum C."/>
            <person name="Ezra D."/>
            <person name="Gonzalez J."/>
            <person name="Henrissat B."/>
            <person name="Kuo A."/>
            <person name="Liang C."/>
            <person name="Lipzen A."/>
            <person name="Lutzoni F."/>
            <person name="Magnuson J."/>
            <person name="Mondo S."/>
            <person name="Nolan M."/>
            <person name="Ohm R."/>
            <person name="Pangilinan J."/>
            <person name="Park H.-J."/>
            <person name="Ramirez L."/>
            <person name="Alfaro M."/>
            <person name="Sun H."/>
            <person name="Tritt A."/>
            <person name="Yoshinaga Y."/>
            <person name="Zwiers L.-H."/>
            <person name="Turgeon B."/>
            <person name="Goodwin S."/>
            <person name="Spatafora J."/>
            <person name="Crous P."/>
            <person name="Grigoriev I."/>
        </authorList>
    </citation>
    <scope>NUCLEOTIDE SEQUENCE</scope>
    <source>
        <strain evidence="2">ATCC 36951</strain>
    </source>
</reference>
<feature type="region of interest" description="Disordered" evidence="1">
    <location>
        <begin position="1"/>
        <end position="35"/>
    </location>
</feature>
<keyword evidence="3" id="KW-1185">Reference proteome</keyword>